<dbReference type="InterPro" id="IPR017937">
    <property type="entry name" value="Thioredoxin_CS"/>
</dbReference>
<dbReference type="PRINTS" id="PR00421">
    <property type="entry name" value="THIOREDOXIN"/>
</dbReference>
<accession>A0A7X5VFL2</accession>
<evidence type="ECO:0000256" key="3">
    <source>
        <dbReference type="ARBA" id="ARBA00022982"/>
    </source>
</evidence>
<dbReference type="SUPFAM" id="SSF52833">
    <property type="entry name" value="Thioredoxin-like"/>
    <property type="match status" value="1"/>
</dbReference>
<feature type="active site" description="Nucleophile" evidence="8">
    <location>
        <position position="32"/>
    </location>
</feature>
<evidence type="ECO:0000256" key="1">
    <source>
        <dbReference type="ARBA" id="ARBA00008987"/>
    </source>
</evidence>
<dbReference type="FunFam" id="3.40.30.10:FF:000001">
    <property type="entry name" value="Thioredoxin"/>
    <property type="match status" value="1"/>
</dbReference>
<reference evidence="11 12" key="1">
    <citation type="submission" date="2020-03" db="EMBL/GenBank/DDBJ databases">
        <title>Sequencing the genomes of 1000 actinobacteria strains.</title>
        <authorList>
            <person name="Klenk H.-P."/>
        </authorList>
    </citation>
    <scope>NUCLEOTIDE SEQUENCE [LARGE SCALE GENOMIC DNA]</scope>
    <source>
        <strain evidence="11 12">DSM 45490</strain>
    </source>
</reference>
<dbReference type="CDD" id="cd02947">
    <property type="entry name" value="TRX_family"/>
    <property type="match status" value="1"/>
</dbReference>
<dbReference type="InterPro" id="IPR013766">
    <property type="entry name" value="Thioredoxin_domain"/>
</dbReference>
<dbReference type="PROSITE" id="PS51352">
    <property type="entry name" value="THIOREDOXIN_2"/>
    <property type="match status" value="1"/>
</dbReference>
<evidence type="ECO:0000256" key="8">
    <source>
        <dbReference type="PIRSR" id="PIRSR000077-1"/>
    </source>
</evidence>
<proteinExistence type="inferred from homology"/>
<dbReference type="InterPro" id="IPR036249">
    <property type="entry name" value="Thioredoxin-like_sf"/>
</dbReference>
<keyword evidence="4 9" id="KW-1015">Disulfide bond</keyword>
<dbReference type="RefSeq" id="WP_167213405.1">
    <property type="nucleotide sequence ID" value="NZ_JAASRO010000001.1"/>
</dbReference>
<dbReference type="NCBIfam" id="TIGR01068">
    <property type="entry name" value="thioredoxin"/>
    <property type="match status" value="1"/>
</dbReference>
<dbReference type="PANTHER" id="PTHR45663:SF11">
    <property type="entry name" value="GEO12009P1"/>
    <property type="match status" value="1"/>
</dbReference>
<evidence type="ECO:0000313" key="12">
    <source>
        <dbReference type="Proteomes" id="UP000555407"/>
    </source>
</evidence>
<evidence type="ECO:0000256" key="5">
    <source>
        <dbReference type="ARBA" id="ARBA00023284"/>
    </source>
</evidence>
<protein>
    <recommendedName>
        <fullName evidence="6 7">Thioredoxin</fullName>
    </recommendedName>
</protein>
<organism evidence="11 12">
    <name type="scientific">Kribbella shirazensis</name>
    <dbReference type="NCBI Taxonomy" id="1105143"/>
    <lineage>
        <taxon>Bacteria</taxon>
        <taxon>Bacillati</taxon>
        <taxon>Actinomycetota</taxon>
        <taxon>Actinomycetes</taxon>
        <taxon>Propionibacteriales</taxon>
        <taxon>Kribbellaceae</taxon>
        <taxon>Kribbella</taxon>
    </lineage>
</organism>
<dbReference type="AlphaFoldDB" id="A0A7X5VFL2"/>
<feature type="site" description="Contributes to redox potential value" evidence="8">
    <location>
        <position position="33"/>
    </location>
</feature>
<keyword evidence="3" id="KW-0249">Electron transport</keyword>
<evidence type="ECO:0000256" key="7">
    <source>
        <dbReference type="PIRNR" id="PIRNR000077"/>
    </source>
</evidence>
<feature type="site" description="Deprotonates C-terminal active site Cys" evidence="8">
    <location>
        <position position="26"/>
    </location>
</feature>
<dbReference type="GO" id="GO:0015035">
    <property type="term" value="F:protein-disulfide reductase activity"/>
    <property type="evidence" value="ECO:0007669"/>
    <property type="project" value="UniProtKB-UniRule"/>
</dbReference>
<dbReference type="Gene3D" id="3.40.30.10">
    <property type="entry name" value="Glutaredoxin"/>
    <property type="match status" value="1"/>
</dbReference>
<keyword evidence="5 9" id="KW-0676">Redox-active center</keyword>
<feature type="disulfide bond" description="Redox-active" evidence="9">
    <location>
        <begin position="32"/>
        <end position="35"/>
    </location>
</feature>
<keyword evidence="2" id="KW-0813">Transport</keyword>
<dbReference type="InterPro" id="IPR005746">
    <property type="entry name" value="Thioredoxin"/>
</dbReference>
<evidence type="ECO:0000256" key="6">
    <source>
        <dbReference type="NCBIfam" id="TIGR01068"/>
    </source>
</evidence>
<dbReference type="Pfam" id="PF00085">
    <property type="entry name" value="Thioredoxin"/>
    <property type="match status" value="1"/>
</dbReference>
<name>A0A7X5VFL2_9ACTN</name>
<dbReference type="GO" id="GO:0045454">
    <property type="term" value="P:cell redox homeostasis"/>
    <property type="evidence" value="ECO:0007669"/>
    <property type="project" value="TreeGrafter"/>
</dbReference>
<feature type="active site" description="Nucleophile" evidence="8">
    <location>
        <position position="35"/>
    </location>
</feature>
<sequence>MTDLLTVDENTFDEVVLRSEKPVLVDFWAQWCPPCHQIAPVLAQIGAERNDQLTVVKVNADENPTVAANYRVMALPTLALFHRGELIWSVVGARPKAKLLKELDDALLTAV</sequence>
<evidence type="ECO:0000256" key="2">
    <source>
        <dbReference type="ARBA" id="ARBA00022448"/>
    </source>
</evidence>
<dbReference type="PROSITE" id="PS00194">
    <property type="entry name" value="THIOREDOXIN_1"/>
    <property type="match status" value="1"/>
</dbReference>
<comment type="caution">
    <text evidence="11">The sequence shown here is derived from an EMBL/GenBank/DDBJ whole genome shotgun (WGS) entry which is preliminary data.</text>
</comment>
<feature type="site" description="Contributes to redox potential value" evidence="8">
    <location>
        <position position="34"/>
    </location>
</feature>
<dbReference type="Proteomes" id="UP000555407">
    <property type="component" value="Unassembled WGS sequence"/>
</dbReference>
<gene>
    <name evidence="11" type="ORF">BJY22_006042</name>
</gene>
<feature type="domain" description="Thioredoxin" evidence="10">
    <location>
        <begin position="1"/>
        <end position="108"/>
    </location>
</feature>
<evidence type="ECO:0000259" key="10">
    <source>
        <dbReference type="PROSITE" id="PS51352"/>
    </source>
</evidence>
<dbReference type="PIRSF" id="PIRSF000077">
    <property type="entry name" value="Thioredoxin"/>
    <property type="match status" value="1"/>
</dbReference>
<dbReference type="GO" id="GO:0005829">
    <property type="term" value="C:cytosol"/>
    <property type="evidence" value="ECO:0007669"/>
    <property type="project" value="TreeGrafter"/>
</dbReference>
<comment type="similarity">
    <text evidence="1 7">Belongs to the thioredoxin family.</text>
</comment>
<dbReference type="EMBL" id="JAASRO010000001">
    <property type="protein sequence ID" value="NIK60325.1"/>
    <property type="molecule type" value="Genomic_DNA"/>
</dbReference>
<evidence type="ECO:0000256" key="4">
    <source>
        <dbReference type="ARBA" id="ARBA00023157"/>
    </source>
</evidence>
<evidence type="ECO:0000256" key="9">
    <source>
        <dbReference type="PIRSR" id="PIRSR000077-4"/>
    </source>
</evidence>
<evidence type="ECO:0000313" key="11">
    <source>
        <dbReference type="EMBL" id="NIK60325.1"/>
    </source>
</evidence>
<keyword evidence="12" id="KW-1185">Reference proteome</keyword>
<dbReference type="PANTHER" id="PTHR45663">
    <property type="entry name" value="GEO12009P1"/>
    <property type="match status" value="1"/>
</dbReference>